<evidence type="ECO:0000313" key="5">
    <source>
        <dbReference type="Proteomes" id="UP000326924"/>
    </source>
</evidence>
<dbReference type="InterPro" id="IPR012939">
    <property type="entry name" value="Glyco_hydro_92"/>
</dbReference>
<keyword evidence="4" id="KW-0378">Hydrolase</keyword>
<dbReference type="Gene3D" id="3.30.2080.10">
    <property type="entry name" value="GH92 mannosidase domain"/>
    <property type="match status" value="1"/>
</dbReference>
<evidence type="ECO:0000313" key="4">
    <source>
        <dbReference type="EMBL" id="KAA8908138.1"/>
    </source>
</evidence>
<dbReference type="Proteomes" id="UP000326924">
    <property type="component" value="Unassembled WGS sequence"/>
</dbReference>
<dbReference type="SUPFAM" id="SSF48208">
    <property type="entry name" value="Six-hairpin glycosidases"/>
    <property type="match status" value="1"/>
</dbReference>
<dbReference type="InterPro" id="IPR008928">
    <property type="entry name" value="6-hairpin_glycosidase_sf"/>
</dbReference>
<evidence type="ECO:0000259" key="2">
    <source>
        <dbReference type="Pfam" id="PF07971"/>
    </source>
</evidence>
<keyword evidence="5" id="KW-1185">Reference proteome</keyword>
<dbReference type="GO" id="GO:0030246">
    <property type="term" value="F:carbohydrate binding"/>
    <property type="evidence" value="ECO:0007669"/>
    <property type="project" value="InterPro"/>
</dbReference>
<dbReference type="GO" id="GO:0005975">
    <property type="term" value="P:carbohydrate metabolic process"/>
    <property type="evidence" value="ECO:0007669"/>
    <property type="project" value="InterPro"/>
</dbReference>
<feature type="domain" description="Glycosyl hydrolase family 92" evidence="2">
    <location>
        <begin position="268"/>
        <end position="747"/>
    </location>
</feature>
<dbReference type="FunFam" id="3.30.2080.10:FF:000001">
    <property type="entry name" value="Alpha-1,2-mannosidase subfamily"/>
    <property type="match status" value="1"/>
</dbReference>
<dbReference type="InterPro" id="IPR050883">
    <property type="entry name" value="PNGase"/>
</dbReference>
<dbReference type="PANTHER" id="PTHR12143:SF38">
    <property type="entry name" value="ALPHA-1,2-MANNOSIDASE FAMILY PROTEIN (AFU_ORTHOLOGUE AFUA_5G10520)"/>
    <property type="match status" value="1"/>
</dbReference>
<dbReference type="EMBL" id="VXIS01000071">
    <property type="protein sequence ID" value="KAA8908138.1"/>
    <property type="molecule type" value="Genomic_DNA"/>
</dbReference>
<dbReference type="Gene3D" id="2.70.98.10">
    <property type="match status" value="1"/>
</dbReference>
<dbReference type="Gene3D" id="1.20.1050.60">
    <property type="entry name" value="alpha-1,2-mannosidase"/>
    <property type="match status" value="1"/>
</dbReference>
<dbReference type="PANTHER" id="PTHR12143">
    <property type="entry name" value="PEPTIDE N-GLYCANASE PNGASE -RELATED"/>
    <property type="match status" value="1"/>
</dbReference>
<dbReference type="GO" id="GO:0006516">
    <property type="term" value="P:glycoprotein catabolic process"/>
    <property type="evidence" value="ECO:0007669"/>
    <property type="project" value="TreeGrafter"/>
</dbReference>
<comment type="caution">
    <text evidence="4">The sequence shown here is derived from an EMBL/GenBank/DDBJ whole genome shotgun (WGS) entry which is preliminary data.</text>
</comment>
<dbReference type="OrthoDB" id="449263at2759"/>
<dbReference type="InParanoid" id="A0A5J5F040"/>
<dbReference type="FunFam" id="1.20.1050.60:FF:000002">
    <property type="entry name" value="Glycosyl hydrolase family 92"/>
    <property type="match status" value="1"/>
</dbReference>
<feature type="compositionally biased region" description="Polar residues" evidence="1">
    <location>
        <begin position="435"/>
        <end position="446"/>
    </location>
</feature>
<dbReference type="NCBIfam" id="TIGR01180">
    <property type="entry name" value="aman2_put"/>
    <property type="match status" value="1"/>
</dbReference>
<dbReference type="InterPro" id="IPR041371">
    <property type="entry name" value="GH92_N"/>
</dbReference>
<dbReference type="GO" id="GO:0005634">
    <property type="term" value="C:nucleus"/>
    <property type="evidence" value="ECO:0007669"/>
    <property type="project" value="TreeGrafter"/>
</dbReference>
<name>A0A5J5F040_9PEZI</name>
<dbReference type="GO" id="GO:0000224">
    <property type="term" value="F:peptide-N4-(N-acetyl-beta-glucosaminyl)asparagine amidase activity"/>
    <property type="evidence" value="ECO:0007669"/>
    <property type="project" value="TreeGrafter"/>
</dbReference>
<sequence>MGTQGGGNMFPGVTLPFGVVKLGIDLNPPRGAGDPYSGYHAEGNVTGFSMMHESGTGGAPKYGVVSQLPVVGDISNPLLDYSLPRAEADEAQLGYYKAMLSNHVTVELAANRHAGVVRHTFPADDKEKNVLVDVSHFLPSTRRLGIEQHYVEGGIKLNNDATYSGYGVYNGGWNDGPDWKIFFCGGFSQPHRAAAFEGTGTTLESFGKKSEVSGKKRVGAVFTFDQKTGSELLHKRDDWALYPRQQQSKTSKLVVEGKLGISWISEEQACNFLQEEVPADSAFDSLVQIAQKVWNRDVFSKVTVEDASTAQLQLLYSSIYGMFLIPSDRTGENPGWNSTEPYYDDIFTLWDLFRCGTPLFHILQPERYVDFLRSLVDIWRHDGWLPDGRSSNFNGRTQGGSNADNVLADARVKGVTGVNWEDAYSAMVTDAEKQPPNNNDPQAADSSTKEGRGALPDWLSKGYITTKYTRSVSRAVEYAVNDFALSQVAKSLGKTADYQKYANRSQNWKNHWDARMNVYGFTGFLSPVDADGSFPATPHDPLDCGSCYWDAPYYQALPFEYSFNAYHDMKTMIELMGGDRKFISRLEKLFERNANPHGSSQFGNTLFNPGNEPSFASPYLFNFVPRNQWRSVEKSRYIARSYYNPGAKGLPGNSDAGAMQSWLLWSMIGLYPITGTTTFLVGSPQFKHLAIDLGDGKKFEVKSSGGNEESGAWFVQSLKVNGKQWNKSWVTWDDVFANGGTLEFELGTDKKEWDTGDRPLWGIIG</sequence>
<reference evidence="4 5" key="1">
    <citation type="submission" date="2019-09" db="EMBL/GenBank/DDBJ databases">
        <title>Draft genome of the ectomycorrhizal ascomycete Sphaerosporella brunnea.</title>
        <authorList>
            <consortium name="DOE Joint Genome Institute"/>
            <person name="Benucci G.M."/>
            <person name="Marozzi G."/>
            <person name="Antonielli L."/>
            <person name="Sanchez S."/>
            <person name="Marco P."/>
            <person name="Wang X."/>
            <person name="Falini L.B."/>
            <person name="Barry K."/>
            <person name="Haridas S."/>
            <person name="Lipzen A."/>
            <person name="Labutti K."/>
            <person name="Grigoriev I.V."/>
            <person name="Murat C."/>
            <person name="Martin F."/>
            <person name="Albertini E."/>
            <person name="Donnini D."/>
            <person name="Bonito G."/>
        </authorList>
    </citation>
    <scope>NUCLEOTIDE SEQUENCE [LARGE SCALE GENOMIC DNA]</scope>
    <source>
        <strain evidence="4 5">Sb_GMNB300</strain>
    </source>
</reference>
<dbReference type="Pfam" id="PF17678">
    <property type="entry name" value="Glyco_hydro_92N"/>
    <property type="match status" value="1"/>
</dbReference>
<dbReference type="Gene3D" id="1.20.1610.10">
    <property type="entry name" value="alpha-1,2-mannosidases domains"/>
    <property type="match status" value="1"/>
</dbReference>
<evidence type="ECO:0000259" key="3">
    <source>
        <dbReference type="Pfam" id="PF17678"/>
    </source>
</evidence>
<dbReference type="GO" id="GO:0005829">
    <property type="term" value="C:cytosol"/>
    <property type="evidence" value="ECO:0007669"/>
    <property type="project" value="TreeGrafter"/>
</dbReference>
<feature type="region of interest" description="Disordered" evidence="1">
    <location>
        <begin position="430"/>
        <end position="453"/>
    </location>
</feature>
<dbReference type="Pfam" id="PF07971">
    <property type="entry name" value="Glyco_hydro_92"/>
    <property type="match status" value="1"/>
</dbReference>
<dbReference type="AlphaFoldDB" id="A0A5J5F040"/>
<accession>A0A5J5F040</accession>
<dbReference type="InterPro" id="IPR005887">
    <property type="entry name" value="GH92_a_mannosidase_put"/>
</dbReference>
<proteinExistence type="predicted"/>
<dbReference type="InterPro" id="IPR014718">
    <property type="entry name" value="GH-type_carb-bd"/>
</dbReference>
<gene>
    <name evidence="4" type="ORF">FN846DRAFT_777520</name>
</gene>
<feature type="domain" description="Glycosyl hydrolase family 92 N-terminal" evidence="3">
    <location>
        <begin position="1"/>
        <end position="233"/>
    </location>
</feature>
<protein>
    <submittedName>
        <fullName evidence="4">Glycosyl hydrolase family 92-domain-containing protein</fullName>
    </submittedName>
</protein>
<evidence type="ECO:0000256" key="1">
    <source>
        <dbReference type="SAM" id="MobiDB-lite"/>
    </source>
</evidence>
<organism evidence="4 5">
    <name type="scientific">Sphaerosporella brunnea</name>
    <dbReference type="NCBI Taxonomy" id="1250544"/>
    <lineage>
        <taxon>Eukaryota</taxon>
        <taxon>Fungi</taxon>
        <taxon>Dikarya</taxon>
        <taxon>Ascomycota</taxon>
        <taxon>Pezizomycotina</taxon>
        <taxon>Pezizomycetes</taxon>
        <taxon>Pezizales</taxon>
        <taxon>Pyronemataceae</taxon>
        <taxon>Sphaerosporella</taxon>
    </lineage>
</organism>